<name>A0AAN6Z7N0_9PEZI</name>
<dbReference type="AlphaFoldDB" id="A0AAN6Z7N0"/>
<evidence type="ECO:0000313" key="2">
    <source>
        <dbReference type="Proteomes" id="UP001302602"/>
    </source>
</evidence>
<accession>A0AAN6Z7N0</accession>
<dbReference type="RefSeq" id="XP_062651802.1">
    <property type="nucleotide sequence ID" value="XM_062790866.1"/>
</dbReference>
<dbReference type="Proteomes" id="UP001302602">
    <property type="component" value="Unassembled WGS sequence"/>
</dbReference>
<sequence length="197" mass="22355">MCKQNFVAQWWVFLSAGQKEFPGEDLSYDLVRKKNTFPPVARKCPSGKIGRHYERRRRPTFMQLTLPVSLPKEQIMQESSPEKVDVAKDDAWDMHVHFKHMANKAETLACRMLAYFTAKLEAKGKRPVLPRNNGVIAVIEPLLSARQATSRQPRVHGRGQKGWIWARQGSNLRVLLVIQDSYSANGGSLAKGLSTRI</sequence>
<proteinExistence type="predicted"/>
<keyword evidence="2" id="KW-1185">Reference proteome</keyword>
<dbReference type="EMBL" id="MU853223">
    <property type="protein sequence ID" value="KAK4128031.1"/>
    <property type="molecule type" value="Genomic_DNA"/>
</dbReference>
<reference evidence="1" key="1">
    <citation type="journal article" date="2023" name="Mol. Phylogenet. Evol.">
        <title>Genome-scale phylogeny and comparative genomics of the fungal order Sordariales.</title>
        <authorList>
            <person name="Hensen N."/>
            <person name="Bonometti L."/>
            <person name="Westerberg I."/>
            <person name="Brannstrom I.O."/>
            <person name="Guillou S."/>
            <person name="Cros-Aarteil S."/>
            <person name="Calhoun S."/>
            <person name="Haridas S."/>
            <person name="Kuo A."/>
            <person name="Mondo S."/>
            <person name="Pangilinan J."/>
            <person name="Riley R."/>
            <person name="LaButti K."/>
            <person name="Andreopoulos B."/>
            <person name="Lipzen A."/>
            <person name="Chen C."/>
            <person name="Yan M."/>
            <person name="Daum C."/>
            <person name="Ng V."/>
            <person name="Clum A."/>
            <person name="Steindorff A."/>
            <person name="Ohm R.A."/>
            <person name="Martin F."/>
            <person name="Silar P."/>
            <person name="Natvig D.O."/>
            <person name="Lalanne C."/>
            <person name="Gautier V."/>
            <person name="Ament-Velasquez S.L."/>
            <person name="Kruys A."/>
            <person name="Hutchinson M.I."/>
            <person name="Powell A.J."/>
            <person name="Barry K."/>
            <person name="Miller A.N."/>
            <person name="Grigoriev I.V."/>
            <person name="Debuchy R."/>
            <person name="Gladieux P."/>
            <person name="Hiltunen Thoren M."/>
            <person name="Johannesson H."/>
        </authorList>
    </citation>
    <scope>NUCLEOTIDE SEQUENCE</scope>
    <source>
        <strain evidence="1">CBS 731.68</strain>
    </source>
</reference>
<reference evidence="1" key="2">
    <citation type="submission" date="2023-05" db="EMBL/GenBank/DDBJ databases">
        <authorList>
            <consortium name="Lawrence Berkeley National Laboratory"/>
            <person name="Steindorff A."/>
            <person name="Hensen N."/>
            <person name="Bonometti L."/>
            <person name="Westerberg I."/>
            <person name="Brannstrom I.O."/>
            <person name="Guillou S."/>
            <person name="Cros-Aarteil S."/>
            <person name="Calhoun S."/>
            <person name="Haridas S."/>
            <person name="Kuo A."/>
            <person name="Mondo S."/>
            <person name="Pangilinan J."/>
            <person name="Riley R."/>
            <person name="Labutti K."/>
            <person name="Andreopoulos B."/>
            <person name="Lipzen A."/>
            <person name="Chen C."/>
            <person name="Yanf M."/>
            <person name="Daum C."/>
            <person name="Ng V."/>
            <person name="Clum A."/>
            <person name="Ohm R."/>
            <person name="Martin F."/>
            <person name="Silar P."/>
            <person name="Natvig D."/>
            <person name="Lalanne C."/>
            <person name="Gautier V."/>
            <person name="Ament-Velasquez S.L."/>
            <person name="Kruys A."/>
            <person name="Hutchinson M.I."/>
            <person name="Powell A.J."/>
            <person name="Barry K."/>
            <person name="Miller A.N."/>
            <person name="Grigoriev I.V."/>
            <person name="Debuchy R."/>
            <person name="Gladieux P."/>
            <person name="Thoren M.H."/>
            <person name="Johannesson H."/>
        </authorList>
    </citation>
    <scope>NUCLEOTIDE SEQUENCE</scope>
    <source>
        <strain evidence="1">CBS 731.68</strain>
    </source>
</reference>
<gene>
    <name evidence="1" type="ORF">N657DRAFT_629216</name>
</gene>
<evidence type="ECO:0000313" key="1">
    <source>
        <dbReference type="EMBL" id="KAK4128031.1"/>
    </source>
</evidence>
<protein>
    <submittedName>
        <fullName evidence="1">Uncharacterized protein</fullName>
    </submittedName>
</protein>
<comment type="caution">
    <text evidence="1">The sequence shown here is derived from an EMBL/GenBank/DDBJ whole genome shotgun (WGS) entry which is preliminary data.</text>
</comment>
<dbReference type="GeneID" id="87827635"/>
<organism evidence="1 2">
    <name type="scientific">Parathielavia appendiculata</name>
    <dbReference type="NCBI Taxonomy" id="2587402"/>
    <lineage>
        <taxon>Eukaryota</taxon>
        <taxon>Fungi</taxon>
        <taxon>Dikarya</taxon>
        <taxon>Ascomycota</taxon>
        <taxon>Pezizomycotina</taxon>
        <taxon>Sordariomycetes</taxon>
        <taxon>Sordariomycetidae</taxon>
        <taxon>Sordariales</taxon>
        <taxon>Chaetomiaceae</taxon>
        <taxon>Parathielavia</taxon>
    </lineage>
</organism>